<keyword evidence="1" id="KW-0732">Signal</keyword>
<dbReference type="Proteomes" id="UP001060919">
    <property type="component" value="Chromosome"/>
</dbReference>
<dbReference type="AlphaFoldDB" id="A0A915YIF7"/>
<organism evidence="2 3">
    <name type="scientific">Aureispira anguillae</name>
    <dbReference type="NCBI Taxonomy" id="2864201"/>
    <lineage>
        <taxon>Bacteria</taxon>
        <taxon>Pseudomonadati</taxon>
        <taxon>Bacteroidota</taxon>
        <taxon>Saprospiria</taxon>
        <taxon>Saprospirales</taxon>
        <taxon>Saprospiraceae</taxon>
        <taxon>Aureispira</taxon>
    </lineage>
</organism>
<dbReference type="InterPro" id="IPR011990">
    <property type="entry name" value="TPR-like_helical_dom_sf"/>
</dbReference>
<keyword evidence="3" id="KW-1185">Reference proteome</keyword>
<dbReference type="RefSeq" id="WP_264789037.1">
    <property type="nucleotide sequence ID" value="NZ_AP026867.1"/>
</dbReference>
<feature type="signal peptide" evidence="1">
    <location>
        <begin position="1"/>
        <end position="19"/>
    </location>
</feature>
<evidence type="ECO:0000313" key="2">
    <source>
        <dbReference type="EMBL" id="BDS13787.1"/>
    </source>
</evidence>
<protein>
    <recommendedName>
        <fullName evidence="4">WD40-like Beta Propeller Repeat</fullName>
    </recommendedName>
</protein>
<name>A0A915YIF7_9BACT</name>
<evidence type="ECO:0000256" key="1">
    <source>
        <dbReference type="SAM" id="SignalP"/>
    </source>
</evidence>
<dbReference type="SUPFAM" id="SSF48452">
    <property type="entry name" value="TPR-like"/>
    <property type="match status" value="1"/>
</dbReference>
<accession>A0A915YIF7</accession>
<dbReference type="EMBL" id="AP026867">
    <property type="protein sequence ID" value="BDS13787.1"/>
    <property type="molecule type" value="Genomic_DNA"/>
</dbReference>
<proteinExistence type="predicted"/>
<sequence length="425" mass="47958">MRLFIFLSILSFCSLGLQATTPSISEIKQQPIKIVIQEAEKLYNNAIYEEAYYYYQALSEMKKKPSAQDLYRLGKTALIAKKYDICQETLAPLLSKSKRFPLIHYEYASALKYTGQYVLASQHFQSYLNANQNEQNNDYIKLAQMHLNICQKALKEQENTSAWFFDALAKEQTEEETTYRALTQASKYKISLIECQTSKGTCIKKVYPDNTIEPLQNSVGNPIFNSCAPHIAPDGETVYFAQQEMGKTEYQIFTGKMTSNGEIEDIKKLGSGVNRAGFSSTHPTIGLTSKGQQILYFASTLPGSKGGYDIWYAVKTLDGQFTMAYNLGTRVNGEGDDITPFYYQNDGELYFSSEKPRGYGGLDVYKMTGEKKRWLQATAQHLESPVNSTANDFHFKKTAQGKGHFSSDRNGKKEAIIKYKKNIGA</sequence>
<evidence type="ECO:0000313" key="3">
    <source>
        <dbReference type="Proteomes" id="UP001060919"/>
    </source>
</evidence>
<dbReference type="Gene3D" id="1.25.40.10">
    <property type="entry name" value="Tetratricopeptide repeat domain"/>
    <property type="match status" value="1"/>
</dbReference>
<feature type="chain" id="PRO_5037846775" description="WD40-like Beta Propeller Repeat" evidence="1">
    <location>
        <begin position="20"/>
        <end position="425"/>
    </location>
</feature>
<reference evidence="2" key="1">
    <citation type="submission" date="2022-09" db="EMBL/GenBank/DDBJ databases">
        <title>Aureispira anguillicida sp. nov., isolated from Leptocephalus of Japanese eel Anguilla japonica.</title>
        <authorList>
            <person name="Yuasa K."/>
            <person name="Mekata T."/>
            <person name="Ikunari K."/>
        </authorList>
    </citation>
    <scope>NUCLEOTIDE SEQUENCE</scope>
    <source>
        <strain evidence="2">EL160426</strain>
    </source>
</reference>
<dbReference type="KEGG" id="aup:AsAng_0045490"/>
<gene>
    <name evidence="2" type="ORF">AsAng_0045490</name>
</gene>
<evidence type="ECO:0008006" key="4">
    <source>
        <dbReference type="Google" id="ProtNLM"/>
    </source>
</evidence>
<dbReference type="SUPFAM" id="SSF82171">
    <property type="entry name" value="DPP6 N-terminal domain-like"/>
    <property type="match status" value="1"/>
</dbReference>